<dbReference type="GO" id="GO:0006508">
    <property type="term" value="P:proteolysis"/>
    <property type="evidence" value="ECO:0007669"/>
    <property type="project" value="UniProtKB-KW"/>
</dbReference>
<dbReference type="PANTHER" id="PTHR37813:SF1">
    <property type="entry name" value="FELS-2 PROPHAGE PROTEIN"/>
    <property type="match status" value="1"/>
</dbReference>
<dbReference type="OrthoDB" id="28713at2"/>
<dbReference type="InterPro" id="IPR013491">
    <property type="entry name" value="Tape_meas_N"/>
</dbReference>
<accession>A0A1G9BW23</accession>
<evidence type="ECO:0000256" key="5">
    <source>
        <dbReference type="ARBA" id="ARBA00023049"/>
    </source>
</evidence>
<dbReference type="EMBL" id="FNFI01000008">
    <property type="protein sequence ID" value="SDK43671.1"/>
    <property type="molecule type" value="Genomic_DNA"/>
</dbReference>
<feature type="coiled-coil region" evidence="6">
    <location>
        <begin position="863"/>
        <end position="931"/>
    </location>
</feature>
<feature type="coiled-coil region" evidence="6">
    <location>
        <begin position="122"/>
        <end position="177"/>
    </location>
</feature>
<dbReference type="NCBIfam" id="TIGR02675">
    <property type="entry name" value="tape_meas_nterm"/>
    <property type="match status" value="1"/>
</dbReference>
<dbReference type="InterPro" id="IPR016047">
    <property type="entry name" value="M23ase_b-sheet_dom"/>
</dbReference>
<evidence type="ECO:0000256" key="3">
    <source>
        <dbReference type="ARBA" id="ARBA00006646"/>
    </source>
</evidence>
<organism evidence="9 10">
    <name type="scientific">Jeotgalicoccus aerolatus</name>
    <dbReference type="NCBI Taxonomy" id="709510"/>
    <lineage>
        <taxon>Bacteria</taxon>
        <taxon>Bacillati</taxon>
        <taxon>Bacillota</taxon>
        <taxon>Bacilli</taxon>
        <taxon>Bacillales</taxon>
        <taxon>Staphylococcaceae</taxon>
        <taxon>Jeotgalicoccus</taxon>
    </lineage>
</organism>
<keyword evidence="5" id="KW-0378">Hydrolase</keyword>
<evidence type="ECO:0000256" key="1">
    <source>
        <dbReference type="ARBA" id="ARBA00001667"/>
    </source>
</evidence>
<dbReference type="CDD" id="cd12797">
    <property type="entry name" value="M23_peptidase"/>
    <property type="match status" value="1"/>
</dbReference>
<dbReference type="Proteomes" id="UP000242700">
    <property type="component" value="Unassembled WGS sequence"/>
</dbReference>
<comment type="catalytic activity">
    <reaction evidence="1">
        <text>Hydrolysis of the -Gly-|-Gly- bond in the pentaglycine inter-peptide link joining staphylococcal cell wall peptidoglycans.</text>
        <dbReference type="EC" id="3.4.24.75"/>
    </reaction>
</comment>
<dbReference type="GO" id="GO:0008237">
    <property type="term" value="F:metallopeptidase activity"/>
    <property type="evidence" value="ECO:0007669"/>
    <property type="project" value="UniProtKB-KW"/>
</dbReference>
<keyword evidence="5" id="KW-0645">Protease</keyword>
<dbReference type="RefSeq" id="WP_092598532.1">
    <property type="nucleotide sequence ID" value="NZ_FNFI01000008.1"/>
</dbReference>
<comment type="similarity">
    <text evidence="3">Belongs to the peptidase M23B family.</text>
</comment>
<evidence type="ECO:0000256" key="6">
    <source>
        <dbReference type="SAM" id="Coils"/>
    </source>
</evidence>
<dbReference type="Pfam" id="PF01551">
    <property type="entry name" value="Peptidase_M23"/>
    <property type="match status" value="1"/>
</dbReference>
<evidence type="ECO:0000259" key="8">
    <source>
        <dbReference type="Pfam" id="PF20155"/>
    </source>
</evidence>
<comment type="cofactor">
    <cofactor evidence="2">
        <name>Zn(2+)</name>
        <dbReference type="ChEBI" id="CHEBI:29105"/>
    </cofactor>
</comment>
<proteinExistence type="inferred from homology"/>
<keyword evidence="5" id="KW-0482">Metalloprotease</keyword>
<dbReference type="Gene3D" id="2.70.70.10">
    <property type="entry name" value="Glucose Permease (Domain IIA)"/>
    <property type="match status" value="1"/>
</dbReference>
<dbReference type="PANTHER" id="PTHR37813">
    <property type="entry name" value="FELS-2 PROPHAGE PROTEIN"/>
    <property type="match status" value="1"/>
</dbReference>
<evidence type="ECO:0000256" key="2">
    <source>
        <dbReference type="ARBA" id="ARBA00001947"/>
    </source>
</evidence>
<dbReference type="SUPFAM" id="SSF57997">
    <property type="entry name" value="Tropomyosin"/>
    <property type="match status" value="1"/>
</dbReference>
<dbReference type="Pfam" id="PF20155">
    <property type="entry name" value="TMP_3"/>
    <property type="match status" value="1"/>
</dbReference>
<evidence type="ECO:0000313" key="10">
    <source>
        <dbReference type="Proteomes" id="UP000242700"/>
    </source>
</evidence>
<gene>
    <name evidence="9" type="ORF">SAMN05216187_108129</name>
</gene>
<evidence type="ECO:0000259" key="7">
    <source>
        <dbReference type="Pfam" id="PF01551"/>
    </source>
</evidence>
<feature type="domain" description="Tape measure protein N-terminal" evidence="8">
    <location>
        <begin position="252"/>
        <end position="413"/>
    </location>
</feature>
<name>A0A1G9BW23_9STAP</name>
<dbReference type="InterPro" id="IPR011055">
    <property type="entry name" value="Dup_hybrid_motif"/>
</dbReference>
<keyword evidence="6" id="KW-0175">Coiled coil</keyword>
<reference evidence="10" key="1">
    <citation type="submission" date="2016-10" db="EMBL/GenBank/DDBJ databases">
        <authorList>
            <person name="Varghese N."/>
            <person name="Submissions S."/>
        </authorList>
    </citation>
    <scope>NUCLEOTIDE SEQUENCE [LARGE SCALE GENOMIC DNA]</scope>
    <source>
        <strain evidence="10">CGMCC 1.8911</strain>
    </source>
</reference>
<dbReference type="STRING" id="586411.SAMN05216187_108129"/>
<evidence type="ECO:0000313" key="9">
    <source>
        <dbReference type="EMBL" id="SDK43671.1"/>
    </source>
</evidence>
<protein>
    <recommendedName>
        <fullName evidence="4">lysostaphin</fullName>
        <ecNumber evidence="4">3.4.24.75</ecNumber>
    </recommendedName>
</protein>
<dbReference type="EC" id="3.4.24.75" evidence="4"/>
<dbReference type="SUPFAM" id="SSF51261">
    <property type="entry name" value="Duplicated hybrid motif"/>
    <property type="match status" value="1"/>
</dbReference>
<feature type="domain" description="M23ase beta-sheet core" evidence="7">
    <location>
        <begin position="1240"/>
        <end position="1325"/>
    </location>
</feature>
<evidence type="ECO:0000256" key="4">
    <source>
        <dbReference type="ARBA" id="ARBA00012322"/>
    </source>
</evidence>
<sequence length="1461" mass="158486">MSSEVIKGFSIELGLDTVGVNQGLAGLRRTMGRVNSEMNRSLSSFDRGERSMARYDSTIRGLSSKMEVQERIVDRNKSSYEALSKQYEVSTKTLDKAAKGITDAEKSLDDLGHSTEATADDFVKAELALREAERAFADVNEEVSQNRKEMDNAEIALKRAETDYNKLARSVEYYTQEMKDMHIEQSIANSAWTKSGDAVIGFSNQLEHVSGMAVTVGNSLTRNITLPVAGIVTAASGVVAAFGWKRLVGVDNARAQLQGMGYDLEDVDRISEQVTEAIQGGMMTMAEGTSAAAGALASGVEEGEELEKYLKLIDAAAVGMNRSVGETAMIFNRVVGGGKLMTQELNMIEETMPGFSAAMAEHVGVTLEEFRKMVTDGEITTDDFLVVMDDFAGGMAEAYANTWEGMVANTKANIGIIGQSLLEGVFQESKMSIAEFLDMLRSDDVRAWAKETGVVLRETFISVRDAVKDTVDWYQNLDDWQRELIIKAGMFAVAVGPVLTIIGKLGGGIAVLGKAFGGLLKFIGVGSGTNKALASFGKTATTAGAAVAGKSGTGGLLAKLGLLGGGFTKAAGTTGILAKALGLLSNPIGWVVGGIAALGGGFALAYNKVDWFRNVVDLTWDSAMIFFDTINDLTGMNALVDWFGDSWQSTEDFRNKVGETMGNVTEWIGDTFNEKIKEPFENFKAMHREAGESVEVFDGDVSKATESVLGSYVNLSEEAKLALDTLYYSQEEVTQAMVDDVVTKYQAMHDEAALKMDERREMEIGKLTELLEETESITESDREYRLQRAEEHFNTEEQNLTEVNERIQQIITDALATEEGLQEEHYIAIEELQNNHNIQTVETLSQGELEQQTILERMKINQLATSEETVKQLIADAKSAKEQTVSEAEQKRNDTIAEAIRQRDETGLISAEEADKIIAEAEREYIESVDKAESRYGEVISIAQTQASEHGIIVDGETGDILSKWDLFAIGMEAALGAISTMAKRKAGEIASSITSPIISGLNWLIEQFNKIPNALGSNFRIPQIGQRNDRAQNSANTGYTPIAAYSNGTDYHMGGTALLGDKGPGNGIGGAVSNTAEIVELPNQKRYKVDGNVIWPNFPKGAKVKNNRESKPELQSLGMGSGSLLMTAPILTGPTLAGQNKVIEASHSFGQMVADIYEYLDDPAALIHQLMTEANIPGAEVVSEIGGGMLNKLTEPLIEKVKSLFEAVSSTGDGSHILGKAITAHFGRYPRGINFNNGIHYGLDTAHSYDPLLSPVNGKVTRTWNDFGGGNSIEVKSGRDYWWFMHLSKILTSVGNTVKAGQRIAVTGNTGNWTTGAHLHTQYMPGAPGNSNAKNPFPVLRGLSNKGSFENGGIISSHGYYEGAEGNKPEMVIPLTNRSRAIDLMFQAMSLMGGNKDKQPESKVVDFELVSLMKNLVNITERQYNVLLKILAKNPDLYIDGRKVSDVLSEIDAIKVSTSF</sequence>